<dbReference type="InterPro" id="IPR018305">
    <property type="entry name" value="Ribosomal_m50"/>
</dbReference>
<gene>
    <name evidence="8" type="ORF">RDWZM_007996</name>
</gene>
<protein>
    <recommendedName>
        <fullName evidence="6">Large ribosomal subunit protein mL50</fullName>
    </recommendedName>
    <alternativeName>
        <fullName evidence="7">39S ribosomal protein L50, mitochondrial</fullName>
    </alternativeName>
</protein>
<evidence type="ECO:0000256" key="6">
    <source>
        <dbReference type="ARBA" id="ARBA00035183"/>
    </source>
</evidence>
<dbReference type="PANTHER" id="PTHR31542">
    <property type="entry name" value="39A RIBOSOMAL PROTEIN L50, MITOCHONDRIAL"/>
    <property type="match status" value="1"/>
</dbReference>
<keyword evidence="3" id="KW-0689">Ribosomal protein</keyword>
<dbReference type="PANTHER" id="PTHR31542:SF1">
    <property type="entry name" value="LARGE RIBOSOMAL SUBUNIT PROTEIN ML50"/>
    <property type="match status" value="1"/>
</dbReference>
<evidence type="ECO:0000256" key="1">
    <source>
        <dbReference type="ARBA" id="ARBA00004173"/>
    </source>
</evidence>
<keyword evidence="4" id="KW-0496">Mitochondrion</keyword>
<dbReference type="Proteomes" id="UP001142055">
    <property type="component" value="Chromosome 3"/>
</dbReference>
<dbReference type="InterPro" id="IPR036736">
    <property type="entry name" value="ACP-like_sf"/>
</dbReference>
<comment type="similarity">
    <text evidence="2">Belongs to the mitochondrion-specific ribosomal protein mL50 family.</text>
</comment>
<keyword evidence="9" id="KW-1185">Reference proteome</keyword>
<evidence type="ECO:0000256" key="7">
    <source>
        <dbReference type="ARBA" id="ARBA00035398"/>
    </source>
</evidence>
<evidence type="ECO:0000313" key="8">
    <source>
        <dbReference type="EMBL" id="KAJ6216839.1"/>
    </source>
</evidence>
<organism evidence="8 9">
    <name type="scientific">Blomia tropicalis</name>
    <name type="common">Mite</name>
    <dbReference type="NCBI Taxonomy" id="40697"/>
    <lineage>
        <taxon>Eukaryota</taxon>
        <taxon>Metazoa</taxon>
        <taxon>Ecdysozoa</taxon>
        <taxon>Arthropoda</taxon>
        <taxon>Chelicerata</taxon>
        <taxon>Arachnida</taxon>
        <taxon>Acari</taxon>
        <taxon>Acariformes</taxon>
        <taxon>Sarcoptiformes</taxon>
        <taxon>Astigmata</taxon>
        <taxon>Glycyphagoidea</taxon>
        <taxon>Echimyopodidae</taxon>
        <taxon>Blomia</taxon>
    </lineage>
</organism>
<comment type="subcellular location">
    <subcellularLocation>
        <location evidence="1">Mitochondrion</location>
    </subcellularLocation>
</comment>
<dbReference type="GO" id="GO:0005762">
    <property type="term" value="C:mitochondrial large ribosomal subunit"/>
    <property type="evidence" value="ECO:0007669"/>
    <property type="project" value="TreeGrafter"/>
</dbReference>
<keyword evidence="5" id="KW-0687">Ribonucleoprotein</keyword>
<reference evidence="8" key="1">
    <citation type="submission" date="2022-12" db="EMBL/GenBank/DDBJ databases">
        <title>Genome assemblies of Blomia tropicalis.</title>
        <authorList>
            <person name="Cui Y."/>
        </authorList>
    </citation>
    <scope>NUCLEOTIDE SEQUENCE</scope>
    <source>
        <tissue evidence="8">Adult mites</tissue>
    </source>
</reference>
<accession>A0A9Q0M0J3</accession>
<comment type="caution">
    <text evidence="8">The sequence shown here is derived from an EMBL/GenBank/DDBJ whole genome shotgun (WGS) entry which is preliminary data.</text>
</comment>
<evidence type="ECO:0000256" key="2">
    <source>
        <dbReference type="ARBA" id="ARBA00008860"/>
    </source>
</evidence>
<dbReference type="Pfam" id="PF10501">
    <property type="entry name" value="Ribosomal_L50"/>
    <property type="match status" value="1"/>
</dbReference>
<sequence length="214" mass="25222">MDKEKVIKKIRSIERNDRLHSNAEMARITAEDKLAQLENQLRSSGFVFLHKFLTCLKLDYFDIIRFCREIKPYDPPKDVNERIDKISKELFGSIDSSTPLTDLTLKFKFLVKCHQEFDYDIPNSELFRMKTVEDVRNFYQTPISGRNNYDQMIVNQSKLPQNLHIISEPIRFNKKFDQFFGGISAFPGPSNELEGLRARKKYPVFNDNFVWPDV</sequence>
<evidence type="ECO:0000256" key="5">
    <source>
        <dbReference type="ARBA" id="ARBA00023274"/>
    </source>
</evidence>
<dbReference type="OMA" id="NPRIFNT"/>
<proteinExistence type="inferred from homology"/>
<dbReference type="Gene3D" id="1.10.1200.10">
    <property type="entry name" value="ACP-like"/>
    <property type="match status" value="1"/>
</dbReference>
<dbReference type="EMBL" id="JAPWDV010000003">
    <property type="protein sequence ID" value="KAJ6216839.1"/>
    <property type="molecule type" value="Genomic_DNA"/>
</dbReference>
<name>A0A9Q0M0J3_BLOTA</name>
<evidence type="ECO:0000256" key="3">
    <source>
        <dbReference type="ARBA" id="ARBA00022980"/>
    </source>
</evidence>
<evidence type="ECO:0000256" key="4">
    <source>
        <dbReference type="ARBA" id="ARBA00023128"/>
    </source>
</evidence>
<evidence type="ECO:0000313" key="9">
    <source>
        <dbReference type="Proteomes" id="UP001142055"/>
    </source>
</evidence>
<dbReference type="AlphaFoldDB" id="A0A9Q0M0J3"/>